<dbReference type="GO" id="GO:0015031">
    <property type="term" value="P:protein transport"/>
    <property type="evidence" value="ECO:0007669"/>
    <property type="project" value="UniProtKB-KW"/>
</dbReference>
<evidence type="ECO:0000313" key="12">
    <source>
        <dbReference type="Proteomes" id="UP000001744"/>
    </source>
</evidence>
<name>B6K1P9_SCHJY</name>
<feature type="compositionally biased region" description="Acidic residues" evidence="8">
    <location>
        <begin position="67"/>
        <end position="76"/>
    </location>
</feature>
<keyword evidence="4" id="KW-0472">Membrane</keyword>
<dbReference type="VEuPathDB" id="FungiDB:SJAG_02160"/>
<proteinExistence type="predicted"/>
<dbReference type="SUPFAM" id="SSF48371">
    <property type="entry name" value="ARM repeat"/>
    <property type="match status" value="1"/>
</dbReference>
<dbReference type="InterPro" id="IPR046455">
    <property type="entry name" value="Sec7/BIG1-like_C"/>
</dbReference>
<evidence type="ECO:0000259" key="9">
    <source>
        <dbReference type="PROSITE" id="PS50190"/>
    </source>
</evidence>
<dbReference type="OrthoDB" id="18431at2759"/>
<dbReference type="FunFam" id="1.10.1000.11:FF:000003">
    <property type="entry name" value="Brefeldin A-inhibited guanine nucleotide-exchange protein 1"/>
    <property type="match status" value="1"/>
</dbReference>
<reference evidence="10 12" key="1">
    <citation type="journal article" date="2011" name="Science">
        <title>Comparative functional genomics of the fission yeasts.</title>
        <authorList>
            <person name="Rhind N."/>
            <person name="Chen Z."/>
            <person name="Yassour M."/>
            <person name="Thompson D.A."/>
            <person name="Haas B.J."/>
            <person name="Habib N."/>
            <person name="Wapinski I."/>
            <person name="Roy S."/>
            <person name="Lin M.F."/>
            <person name="Heiman D.I."/>
            <person name="Young S.K."/>
            <person name="Furuya K."/>
            <person name="Guo Y."/>
            <person name="Pidoux A."/>
            <person name="Chen H.M."/>
            <person name="Robbertse B."/>
            <person name="Goldberg J.M."/>
            <person name="Aoki K."/>
            <person name="Bayne E.H."/>
            <person name="Berlin A.M."/>
            <person name="Desjardins C.A."/>
            <person name="Dobbs E."/>
            <person name="Dukaj L."/>
            <person name="Fan L."/>
            <person name="FitzGerald M.G."/>
            <person name="French C."/>
            <person name="Gujja S."/>
            <person name="Hansen K."/>
            <person name="Keifenheim D."/>
            <person name="Levin J.Z."/>
            <person name="Mosher R.A."/>
            <person name="Mueller C.A."/>
            <person name="Pfiffner J."/>
            <person name="Priest M."/>
            <person name="Russ C."/>
            <person name="Smialowska A."/>
            <person name="Swoboda P."/>
            <person name="Sykes S.M."/>
            <person name="Vaughn M."/>
            <person name="Vengrova S."/>
            <person name="Yoder R."/>
            <person name="Zeng Q."/>
            <person name="Allshire R."/>
            <person name="Baulcombe D."/>
            <person name="Birren B.W."/>
            <person name="Brown W."/>
            <person name="Ekwall K."/>
            <person name="Kellis M."/>
            <person name="Leatherwood J."/>
            <person name="Levin H."/>
            <person name="Margalit H."/>
            <person name="Martienssen R."/>
            <person name="Nieduszynski C.A."/>
            <person name="Spatafora J.W."/>
            <person name="Friedman N."/>
            <person name="Dalgaard J.Z."/>
            <person name="Baumann P."/>
            <person name="Niki H."/>
            <person name="Regev A."/>
            <person name="Nusbaum C."/>
        </authorList>
    </citation>
    <scope>NUCLEOTIDE SEQUENCE [LARGE SCALE GENOMIC DNA]</scope>
    <source>
        <strain evidence="12">yFS275 / FY16936</strain>
    </source>
</reference>
<dbReference type="InterPro" id="IPR015403">
    <property type="entry name" value="Mon2/Sec7/BIG1-like_HDS"/>
</dbReference>
<dbReference type="Gene3D" id="1.10.1000.11">
    <property type="entry name" value="Arf Nucleotide-binding Site Opener,domain 2"/>
    <property type="match status" value="1"/>
</dbReference>
<feature type="region of interest" description="Disordered" evidence="8">
    <location>
        <begin position="1"/>
        <end position="106"/>
    </location>
</feature>
<dbReference type="GO" id="GO:0012507">
    <property type="term" value="C:ER to Golgi transport vesicle membrane"/>
    <property type="evidence" value="ECO:0007669"/>
    <property type="project" value="UniProtKB-SubCell"/>
</dbReference>
<dbReference type="GO" id="GO:0030663">
    <property type="term" value="C:COPI-coated vesicle membrane"/>
    <property type="evidence" value="ECO:0007669"/>
    <property type="project" value="UniProtKB-SubCell"/>
</dbReference>
<dbReference type="SMART" id="SM00222">
    <property type="entry name" value="Sec7"/>
    <property type="match status" value="1"/>
</dbReference>
<feature type="domain" description="SEC7" evidence="9">
    <location>
        <begin position="681"/>
        <end position="869"/>
    </location>
</feature>
<dbReference type="InterPro" id="IPR032691">
    <property type="entry name" value="Mon2/Sec7/BIG1-like_HUS"/>
</dbReference>
<accession>B6K1P9</accession>
<dbReference type="HOGENOM" id="CLU_000691_1_1_1"/>
<organism evidence="10 12">
    <name type="scientific">Schizosaccharomyces japonicus (strain yFS275 / FY16936)</name>
    <name type="common">Fission yeast</name>
    <dbReference type="NCBI Taxonomy" id="402676"/>
    <lineage>
        <taxon>Eukaryota</taxon>
        <taxon>Fungi</taxon>
        <taxon>Dikarya</taxon>
        <taxon>Ascomycota</taxon>
        <taxon>Taphrinomycotina</taxon>
        <taxon>Schizosaccharomycetes</taxon>
        <taxon>Schizosaccharomycetales</taxon>
        <taxon>Schizosaccharomycetaceae</taxon>
        <taxon>Schizosaccharomyces</taxon>
    </lineage>
</organism>
<keyword evidence="5" id="KW-0968">Cytoplasmic vesicle</keyword>
<dbReference type="Gene3D" id="1.10.220.20">
    <property type="match status" value="1"/>
</dbReference>
<dbReference type="Pfam" id="PF20252">
    <property type="entry name" value="BIG2_C"/>
    <property type="match status" value="1"/>
</dbReference>
<evidence type="ECO:0000256" key="7">
    <source>
        <dbReference type="ARBA" id="ARBA00060451"/>
    </source>
</evidence>
<evidence type="ECO:0000256" key="2">
    <source>
        <dbReference type="ARBA" id="ARBA00022490"/>
    </source>
</evidence>
<dbReference type="OMA" id="MMDNLFL"/>
<dbReference type="CDD" id="cd00171">
    <property type="entry name" value="Sec7"/>
    <property type="match status" value="1"/>
</dbReference>
<feature type="region of interest" description="Disordered" evidence="8">
    <location>
        <begin position="634"/>
        <end position="680"/>
    </location>
</feature>
<dbReference type="eggNOG" id="KOG0929">
    <property type="taxonomic scope" value="Eukaryota"/>
</dbReference>
<evidence type="ECO:0000256" key="5">
    <source>
        <dbReference type="ARBA" id="ARBA00023329"/>
    </source>
</evidence>
<dbReference type="Pfam" id="PF09324">
    <property type="entry name" value="Sec7-like_HDS"/>
    <property type="match status" value="1"/>
</dbReference>
<sequence>MNEAGVSKSNVEDEIERIPEKSPAETSAAVEQKPKPESDLSVNHSVADELNGVVATADSVESPTGDQDAEIEESETDNSLTIQQNDHASFISERSRVDSVSTGSSSTVKPVEKAGKIYPKVFVFQAFEELSKAKAVKRNKKLRESVDHVLSELQKQPFLLPEALLEPLALACSTSSKTVLTITLDCLSKLITYNYFDVPHLNASELTLMEKVVNIIASCFGGESTPEKVQLQIVKALLAAVTSKHCVIRHSSLLMAVRQTYNIFLLCKNPSIQAIAQVALTQMIDSAFQRLSVVLDEERIYPTEDETSTTSEKTRDPVDKTDTATIDNEETQKITLESFENRKSFEQVREEAPPSEQSLEQQLLRDAFLLFRALCKLSIKPISYDNEYDLRLHSMRSKLMSLHLIYRILSKHMNIFTNTRLAIQSSSSPPTPFIYAIKQYLCLSLSKNAVSHVLPVFEISCEIFWLVLKNMKNLLKEEIEVFFTGIFFPIFEMKSSTAEQKIILLNTFYRISREPQTLIELYLNYDCAGGNTDNIYEHMINVLSKTVNMNMNHPPVAELPSGSNDFTEITGYVYKTLDETPVLNVSAVSIYSSLQTPPHLDYQIKVKSFKCLLSAMVSLISWCKSDFFTAASGNATDESNDETSRADDASTSFDNSTNRYANSSSDVNDGASTRALDDPSQFESLKHRKNQLHEAIKKFNFNSKHGLKMLLSHEFIKSDSPEDIAYFLLHTEGLDKTMIGEYLGEGNEKSISVMHALVDQLNFKKLPFVSALRQFLQCFRLPGEAQKIDRFMLKFAEKYVVDNLGVFRNADTAYVLAYSIIMLNTDQHSPQVKNKMTKTDFIKNNRGVDDGADLSDEYLAAIYDDIQKNEIVLKTKDEIMGPSAPWHNLVASLGGPLKVVAKDVQREAYYMASNRMATKAEELFKDLLRQQKHTSSQIGKNIYYIASHWEHVGPMFEVVWMPILAALSIPLQLSMDDALIRLSLNGFELALDIVCLFDLELPKNAYIQTLTKFTHLSNISEMQSTNIYILHTLLSIALIHGNELKDSWLHVLRCVSQFERLQLITAGVSGETIPDVSFGKVRRSFSSDHKDSAPAIQKSKHVRSISAVDSVTPEIAEKSRSRELIVAVDKLFSSTVNLSGEAVSYFVKALIDVSWEEINISAELKNPRMFGIQKIVELCYYNMGRIRMEWSNIWTLLGDYFNKVGCHRNPVIASFALDSLRQLSMQFLEIDELSHFKFQKAFLHPFLYAMENSSSDGIKDLILHCVLQIIKARSQNIRSGWRTIFMILTSAAEQENASLLNTAFAACTLIFRSSIKPVLSQHASNDMLACFASLAIVNLDQKLSLGSLELIKRTEDYLLVFEDEDSQQQNDEAELKYLRYSYLESLIKVIKCSHDLEVRSRALSYFFDSLTKNASKFSDDFLFDLCQELIMPLFAINDQSQLALQEEEGDVWVLTTMVEALRYFLEFIEKHFPNLQPLFSVLVKCLEGFICQENSMLSKIGVSCLSEFIQQNAQHFVDENWKLIVKTYEDILDRSLPVGIHALAARIGEENKSVDADQASLEHQTGQEVASSNNSSFKANRLKNKQLKAVVIKCSLQLLILESLESLLTDKKVLCAIPTSSSFNLLLVIKRSWTFAVEFNNDSKTRLSLYNTGFMSYLPNLLGQESLCATIFLKFTFSLLGKAPTDSENMTTDELESKVFEQLKLALQLVQQGYSRVITESSNKGIASYQSILLFVSEAVLALPPQHVVMVKSMFYNFFAYCLQFGQIDKNLGQSLSKFFLRTADMVETK</sequence>
<evidence type="ECO:0000256" key="4">
    <source>
        <dbReference type="ARBA" id="ARBA00023136"/>
    </source>
</evidence>
<dbReference type="InterPro" id="IPR023394">
    <property type="entry name" value="Sec7_C_sf"/>
</dbReference>
<dbReference type="FunFam" id="1.10.220.20:FF:000002">
    <property type="entry name" value="Brefeldin A-inhibited guanine nucleotide-exchange protein 1"/>
    <property type="match status" value="1"/>
</dbReference>
<dbReference type="GO" id="GO:0032012">
    <property type="term" value="P:regulation of ARF protein signal transduction"/>
    <property type="evidence" value="ECO:0007669"/>
    <property type="project" value="InterPro"/>
</dbReference>
<dbReference type="Pfam" id="PF01369">
    <property type="entry name" value="Sec7"/>
    <property type="match status" value="1"/>
</dbReference>
<dbReference type="RefSeq" id="XP_002173373.1">
    <property type="nucleotide sequence ID" value="XM_002173337.2"/>
</dbReference>
<keyword evidence="12" id="KW-1185">Reference proteome</keyword>
<dbReference type="PROSITE" id="PS50190">
    <property type="entry name" value="SEC7"/>
    <property type="match status" value="1"/>
</dbReference>
<keyword evidence="3" id="KW-0653">Protein transport</keyword>
<dbReference type="EMBL" id="KE651166">
    <property type="protein sequence ID" value="EEB07080.1"/>
    <property type="molecule type" value="Genomic_DNA"/>
</dbReference>
<dbReference type="JaponicusDB" id="SJAG_02160">
    <property type="gene designation" value="sec71"/>
</dbReference>
<evidence type="ECO:0000256" key="8">
    <source>
        <dbReference type="SAM" id="MobiDB-lite"/>
    </source>
</evidence>
<dbReference type="Pfam" id="PF16213">
    <property type="entry name" value="DCB"/>
    <property type="match status" value="1"/>
</dbReference>
<keyword evidence="1" id="KW-0813">Transport</keyword>
<evidence type="ECO:0000313" key="11">
    <source>
        <dbReference type="JaponicusDB" id="SJAG_02160"/>
    </source>
</evidence>
<feature type="compositionally biased region" description="Polar residues" evidence="8">
    <location>
        <begin position="77"/>
        <end position="87"/>
    </location>
</feature>
<dbReference type="Pfam" id="PF12783">
    <property type="entry name" value="Sec7-like_HUS"/>
    <property type="match status" value="1"/>
</dbReference>
<gene>
    <name evidence="11" type="primary">sec71</name>
    <name evidence="10" type="ORF">SJAG_02160</name>
</gene>
<feature type="compositionally biased region" description="Polar residues" evidence="8">
    <location>
        <begin position="649"/>
        <end position="671"/>
    </location>
</feature>
<feature type="region of interest" description="Disordered" evidence="8">
    <location>
        <begin position="302"/>
        <end position="322"/>
    </location>
</feature>
<feature type="compositionally biased region" description="Basic and acidic residues" evidence="8">
    <location>
        <begin position="312"/>
        <end position="322"/>
    </location>
</feature>
<dbReference type="PANTHER" id="PTHR10663:SF396">
    <property type="entry name" value="PROTEIN TRANSPORT PROTEIN SEC71"/>
    <property type="match status" value="1"/>
</dbReference>
<dbReference type="GeneID" id="7052089"/>
<protein>
    <submittedName>
        <fullName evidence="10">SNARE sec71</fullName>
    </submittedName>
</protein>
<dbReference type="InterPro" id="IPR035999">
    <property type="entry name" value="Sec7_dom_sf"/>
</dbReference>
<evidence type="ECO:0000256" key="3">
    <source>
        <dbReference type="ARBA" id="ARBA00022927"/>
    </source>
</evidence>
<dbReference type="InterPro" id="IPR016024">
    <property type="entry name" value="ARM-type_fold"/>
</dbReference>
<dbReference type="InterPro" id="IPR000904">
    <property type="entry name" value="Sec7_dom"/>
</dbReference>
<dbReference type="Proteomes" id="UP000001744">
    <property type="component" value="Unassembled WGS sequence"/>
</dbReference>
<dbReference type="STRING" id="402676.B6K1P9"/>
<keyword evidence="2" id="KW-0963">Cytoplasm</keyword>
<dbReference type="PANTHER" id="PTHR10663">
    <property type="entry name" value="GUANYL-NUCLEOTIDE EXCHANGE FACTOR"/>
    <property type="match status" value="1"/>
</dbReference>
<evidence type="ECO:0000256" key="6">
    <source>
        <dbReference type="ARBA" id="ARBA00049643"/>
    </source>
</evidence>
<evidence type="ECO:0000313" key="10">
    <source>
        <dbReference type="EMBL" id="EEB07080.1"/>
    </source>
</evidence>
<dbReference type="SUPFAM" id="SSF48425">
    <property type="entry name" value="Sec7 domain"/>
    <property type="match status" value="1"/>
</dbReference>
<dbReference type="InterPro" id="IPR032629">
    <property type="entry name" value="DCB_dom"/>
</dbReference>
<comment type="subcellular location">
    <subcellularLocation>
        <location evidence="7">Cytoplasmic vesicle</location>
        <location evidence="7">COPI-coated vesicle membrane</location>
    </subcellularLocation>
    <subcellularLocation>
        <location evidence="6">Cytoplasmic vesicle</location>
        <location evidence="6">COPII-coated vesicle membrane</location>
    </subcellularLocation>
</comment>
<dbReference type="GO" id="GO:0005085">
    <property type="term" value="F:guanyl-nucleotide exchange factor activity"/>
    <property type="evidence" value="ECO:0000318"/>
    <property type="project" value="GO_Central"/>
</dbReference>
<evidence type="ECO:0000256" key="1">
    <source>
        <dbReference type="ARBA" id="ARBA00022448"/>
    </source>
</evidence>